<comment type="caution">
    <text evidence="7">The sequence shown here is derived from an EMBL/GenBank/DDBJ whole genome shotgun (WGS) entry which is preliminary data.</text>
</comment>
<dbReference type="InterPro" id="IPR001164">
    <property type="entry name" value="ArfGAP_dom"/>
</dbReference>
<dbReference type="PRINTS" id="PR00405">
    <property type="entry name" value="REVINTRACTNG"/>
</dbReference>
<dbReference type="InterPro" id="IPR037278">
    <property type="entry name" value="ARFGAP/RecO"/>
</dbReference>
<dbReference type="EMBL" id="JAOAOG010000026">
    <property type="protein sequence ID" value="KAJ6254132.1"/>
    <property type="molecule type" value="Genomic_DNA"/>
</dbReference>
<keyword evidence="3" id="KW-0863">Zinc-finger</keyword>
<keyword evidence="2" id="KW-0067">ATP-binding</keyword>
<evidence type="ECO:0000256" key="3">
    <source>
        <dbReference type="PROSITE-ProRule" id="PRU00288"/>
    </source>
</evidence>
<evidence type="ECO:0000259" key="5">
    <source>
        <dbReference type="PROSITE" id="PS50011"/>
    </source>
</evidence>
<reference evidence="7" key="1">
    <citation type="submission" date="2022-08" db="EMBL/GenBank/DDBJ databases">
        <title>Novel sulfate-reducing endosymbionts in the free-living metamonad Anaeramoeba.</title>
        <authorList>
            <person name="Jerlstrom-Hultqvist J."/>
            <person name="Cepicka I."/>
            <person name="Gallot-Lavallee L."/>
            <person name="Salas-Leiva D."/>
            <person name="Curtis B.A."/>
            <person name="Zahonova K."/>
            <person name="Pipaliya S."/>
            <person name="Dacks J."/>
            <person name="Roger A.J."/>
        </authorList>
    </citation>
    <scope>NUCLEOTIDE SEQUENCE</scope>
    <source>
        <strain evidence="7">Schooner1</strain>
    </source>
</reference>
<dbReference type="SMART" id="SM00220">
    <property type="entry name" value="S_TKc"/>
    <property type="match status" value="1"/>
</dbReference>
<feature type="region of interest" description="Disordered" evidence="4">
    <location>
        <begin position="767"/>
        <end position="829"/>
    </location>
</feature>
<dbReference type="InterPro" id="IPR038508">
    <property type="entry name" value="ArfGAP_dom_sf"/>
</dbReference>
<keyword evidence="3" id="KW-0862">Zinc</keyword>
<evidence type="ECO:0000313" key="7">
    <source>
        <dbReference type="EMBL" id="KAJ6254132.1"/>
    </source>
</evidence>
<evidence type="ECO:0000256" key="1">
    <source>
        <dbReference type="ARBA" id="ARBA00022741"/>
    </source>
</evidence>
<dbReference type="InterPro" id="IPR000719">
    <property type="entry name" value="Prot_kinase_dom"/>
</dbReference>
<gene>
    <name evidence="7" type="ORF">M0813_12690</name>
</gene>
<dbReference type="Pfam" id="PF01412">
    <property type="entry name" value="ArfGap"/>
    <property type="match status" value="1"/>
</dbReference>
<dbReference type="CDD" id="cd08204">
    <property type="entry name" value="ArfGap"/>
    <property type="match status" value="1"/>
</dbReference>
<feature type="compositionally biased region" description="Polar residues" evidence="4">
    <location>
        <begin position="197"/>
        <end position="206"/>
    </location>
</feature>
<dbReference type="SMART" id="SM00105">
    <property type="entry name" value="ArfGap"/>
    <property type="match status" value="1"/>
</dbReference>
<feature type="compositionally biased region" description="Low complexity" evidence="4">
    <location>
        <begin position="773"/>
        <end position="789"/>
    </location>
</feature>
<dbReference type="PROSITE" id="PS50115">
    <property type="entry name" value="ARFGAP"/>
    <property type="match status" value="1"/>
</dbReference>
<feature type="region of interest" description="Disordered" evidence="4">
    <location>
        <begin position="125"/>
        <end position="206"/>
    </location>
</feature>
<name>A0ABQ8ZB77_9EUKA</name>
<evidence type="ECO:0000313" key="8">
    <source>
        <dbReference type="Proteomes" id="UP001150062"/>
    </source>
</evidence>
<feature type="domain" description="Protein kinase" evidence="5">
    <location>
        <begin position="480"/>
        <end position="734"/>
    </location>
</feature>
<dbReference type="PANTHER" id="PTHR48012">
    <property type="entry name" value="STERILE20-LIKE KINASE, ISOFORM B-RELATED"/>
    <property type="match status" value="1"/>
</dbReference>
<dbReference type="Gene3D" id="1.10.510.10">
    <property type="entry name" value="Transferase(Phosphotransferase) domain 1"/>
    <property type="match status" value="1"/>
</dbReference>
<feature type="compositionally biased region" description="Basic residues" evidence="4">
    <location>
        <begin position="145"/>
        <end position="163"/>
    </location>
</feature>
<keyword evidence="1" id="KW-0547">Nucleotide-binding</keyword>
<proteinExistence type="predicted"/>
<dbReference type="InterPro" id="IPR050629">
    <property type="entry name" value="STE20/SPS1-PAK"/>
</dbReference>
<feature type="region of interest" description="Disordered" evidence="4">
    <location>
        <begin position="425"/>
        <end position="460"/>
    </location>
</feature>
<dbReference type="Gene3D" id="1.10.220.150">
    <property type="entry name" value="Arf GTPase activating protein"/>
    <property type="match status" value="1"/>
</dbReference>
<feature type="compositionally biased region" description="Low complexity" evidence="4">
    <location>
        <begin position="265"/>
        <end position="303"/>
    </location>
</feature>
<organism evidence="7 8">
    <name type="scientific">Anaeramoeba flamelloides</name>
    <dbReference type="NCBI Taxonomy" id="1746091"/>
    <lineage>
        <taxon>Eukaryota</taxon>
        <taxon>Metamonada</taxon>
        <taxon>Anaeramoebidae</taxon>
        <taxon>Anaeramoeba</taxon>
    </lineage>
</organism>
<evidence type="ECO:0000256" key="4">
    <source>
        <dbReference type="SAM" id="MobiDB-lite"/>
    </source>
</evidence>
<protein>
    <submittedName>
        <fullName evidence="7">Sterile20-like kinase</fullName>
    </submittedName>
</protein>
<accession>A0ABQ8ZB77</accession>
<feature type="compositionally biased region" description="Basic residues" evidence="4">
    <location>
        <begin position="172"/>
        <end position="187"/>
    </location>
</feature>
<sequence length="952" mass="109668">MSNKKLAHGKHMKILKNLLQIPSNQVCADCGCAGPTWASVNLGVFICINCSGVHRSIGTHITQVRSTTLDSWTVNQVKTMSEVGNVIGNSYWEGKLPEGFVRPKPSNKFAVEQFIRDKYQHRLYFSKQPKPQVTSTEKTSEKQKTKSKHVKSPRHSRHMTRSKSRNEEFSRHNKSRHNRRHVKRFKKSASEPKLGGSRQQPIKKSQFETFENLIDIDEPNEIKTKKNDEQLITMEAFYSIPEETNKSKKEENNLVSNQRTRKMQQRQQQPKQVQRQQQSKQSQRQQQQRQNKSKPNNQQQKQTQNMDQLIDFNTNLNQTNQNTTSQSSSTQNVNLITEDLFSLGISQNNSTDKQTKKGDLDKDYIMSMFGQSNNNNNNNRNSNSNNNNNNNNNFNNFNSQQNTMYNRNQRNTQNNYSSNQFKFQTNNKNTVKRGYNKNQMPNNFNRNMNWNTNSNQQFSSFGQNQMKNRQQNSKQTQSQYQLIEERGKGSYGSVYKARQKATGEIVAIKMISLEEDEGLDDIKIEIEILKKCKHKNIVKYIGTYFKKDTLWIVMEYCGAGSVSDLCQILEKGLSEQQIAAIMYGSLQGLNYFHSNRKIHRDIKGGNILLNDKGQVKLADFGVSAQLSKTMSQRNTFIGTPYWMAPEVIRDSQKYDIRADIWSLGITAIELAEILPPRHEIHPMRVLFIIPKKEPPKLKNSRKFSKEFNDFISKCLVKDYEKRQNAKQLLKHSFIQKGRKFFKNNILFDLVEDVNLLIKERGYRFAEDSESESGSESSETSSSDSSTSETSSEDEGKSIMVLTSNPTKKTWDENLPKKRSESKSKIKKSTDKIKEDLKDSGLNAKIDFLKKKNSVIQIPLLSLSSFTSDALIVDGDENKDTKDLEYYKILDSIGGEVVDYEESLISPTVNNLLQILGYYTVMAQNMMQVATENEKTTKLIEEFTHTTKTILKF</sequence>
<feature type="compositionally biased region" description="Basic and acidic residues" evidence="4">
    <location>
        <begin position="808"/>
        <end position="829"/>
    </location>
</feature>
<dbReference type="InterPro" id="IPR011009">
    <property type="entry name" value="Kinase-like_dom_sf"/>
</dbReference>
<dbReference type="PANTHER" id="PTHR48012:SF2">
    <property type="entry name" value="STERILE20-LIKE KINASE, ISOFORM B"/>
    <property type="match status" value="1"/>
</dbReference>
<dbReference type="Pfam" id="PF00069">
    <property type="entry name" value="Pkinase"/>
    <property type="match status" value="1"/>
</dbReference>
<dbReference type="SUPFAM" id="SSF57863">
    <property type="entry name" value="ArfGap/RecO-like zinc finger"/>
    <property type="match status" value="1"/>
</dbReference>
<feature type="region of interest" description="Disordered" evidence="4">
    <location>
        <begin position="242"/>
        <end position="303"/>
    </location>
</feature>
<feature type="compositionally biased region" description="Basic and acidic residues" evidence="4">
    <location>
        <begin position="243"/>
        <end position="252"/>
    </location>
</feature>
<keyword evidence="8" id="KW-1185">Reference proteome</keyword>
<feature type="compositionally biased region" description="Low complexity" evidence="4">
    <location>
        <begin position="372"/>
        <end position="401"/>
    </location>
</feature>
<dbReference type="PROSITE" id="PS50011">
    <property type="entry name" value="PROTEIN_KINASE_DOM"/>
    <property type="match status" value="1"/>
</dbReference>
<keyword evidence="3" id="KW-0479">Metal-binding</keyword>
<dbReference type="SUPFAM" id="SSF56112">
    <property type="entry name" value="Protein kinase-like (PK-like)"/>
    <property type="match status" value="1"/>
</dbReference>
<evidence type="ECO:0000259" key="6">
    <source>
        <dbReference type="PROSITE" id="PS50115"/>
    </source>
</evidence>
<feature type="domain" description="Arf-GAP" evidence="6">
    <location>
        <begin position="12"/>
        <end position="132"/>
    </location>
</feature>
<feature type="compositionally biased region" description="Low complexity" evidence="4">
    <location>
        <begin position="436"/>
        <end position="460"/>
    </location>
</feature>
<feature type="region of interest" description="Disordered" evidence="4">
    <location>
        <begin position="367"/>
        <end position="401"/>
    </location>
</feature>
<evidence type="ECO:0000256" key="2">
    <source>
        <dbReference type="ARBA" id="ARBA00022840"/>
    </source>
</evidence>
<dbReference type="Proteomes" id="UP001150062">
    <property type="component" value="Unassembled WGS sequence"/>
</dbReference>